<name>A0ACC2Q777_9NEOP</name>
<sequence>MTDGCILIWFIPYGVPLKMENYNEVKASFSLLDPYELPLEHPLIEDIEYLTNCTCPRVFWPACGEDTETYFNACVLRCINITKMKRTGPCITYRRMNEFVLNFKIPTAWRNKDVEPFLVPSDKLEDVLVEFGHEIVKPEKINYKLDN</sequence>
<keyword evidence="2" id="KW-1185">Reference proteome</keyword>
<comment type="caution">
    <text evidence="1">The sequence shown here is derived from an EMBL/GenBank/DDBJ whole genome shotgun (WGS) entry which is preliminary data.</text>
</comment>
<protein>
    <submittedName>
        <fullName evidence="1">Uncharacterized protein</fullName>
    </submittedName>
</protein>
<reference evidence="1" key="1">
    <citation type="submission" date="2023-03" db="EMBL/GenBank/DDBJ databases">
        <title>Chromosome-level genomes of two armyworms, Mythimna separata and Mythimna loreyi, provide insights into the biosynthesis and reception of sex pheromones.</title>
        <authorList>
            <person name="Zhao H."/>
        </authorList>
    </citation>
    <scope>NUCLEOTIDE SEQUENCE</scope>
    <source>
        <strain evidence="1">BeijingLab</strain>
    </source>
</reference>
<dbReference type="EMBL" id="CM056801">
    <property type="protein sequence ID" value="KAJ8708696.1"/>
    <property type="molecule type" value="Genomic_DNA"/>
</dbReference>
<accession>A0ACC2Q777</accession>
<gene>
    <name evidence="1" type="ORF">PYW08_010078</name>
</gene>
<dbReference type="Proteomes" id="UP001231649">
    <property type="component" value="Chromosome 25"/>
</dbReference>
<evidence type="ECO:0000313" key="1">
    <source>
        <dbReference type="EMBL" id="KAJ8708696.1"/>
    </source>
</evidence>
<evidence type="ECO:0000313" key="2">
    <source>
        <dbReference type="Proteomes" id="UP001231649"/>
    </source>
</evidence>
<proteinExistence type="predicted"/>
<organism evidence="1 2">
    <name type="scientific">Mythimna loreyi</name>
    <dbReference type="NCBI Taxonomy" id="667449"/>
    <lineage>
        <taxon>Eukaryota</taxon>
        <taxon>Metazoa</taxon>
        <taxon>Ecdysozoa</taxon>
        <taxon>Arthropoda</taxon>
        <taxon>Hexapoda</taxon>
        <taxon>Insecta</taxon>
        <taxon>Pterygota</taxon>
        <taxon>Neoptera</taxon>
        <taxon>Endopterygota</taxon>
        <taxon>Lepidoptera</taxon>
        <taxon>Glossata</taxon>
        <taxon>Ditrysia</taxon>
        <taxon>Noctuoidea</taxon>
        <taxon>Noctuidae</taxon>
        <taxon>Noctuinae</taxon>
        <taxon>Hadenini</taxon>
        <taxon>Mythimna</taxon>
    </lineage>
</organism>